<feature type="compositionally biased region" description="Acidic residues" evidence="2">
    <location>
        <begin position="593"/>
        <end position="610"/>
    </location>
</feature>
<keyword evidence="4" id="KW-1185">Reference proteome</keyword>
<organism evidence="3 4">
    <name type="scientific">Ascosphaera apis ARSEF 7405</name>
    <dbReference type="NCBI Taxonomy" id="392613"/>
    <lineage>
        <taxon>Eukaryota</taxon>
        <taxon>Fungi</taxon>
        <taxon>Dikarya</taxon>
        <taxon>Ascomycota</taxon>
        <taxon>Pezizomycotina</taxon>
        <taxon>Eurotiomycetes</taxon>
        <taxon>Eurotiomycetidae</taxon>
        <taxon>Onygenales</taxon>
        <taxon>Ascosphaeraceae</taxon>
        <taxon>Ascosphaera</taxon>
    </lineage>
</organism>
<evidence type="ECO:0000256" key="1">
    <source>
        <dbReference type="ARBA" id="ARBA00011353"/>
    </source>
</evidence>
<feature type="compositionally biased region" description="Polar residues" evidence="2">
    <location>
        <begin position="1115"/>
        <end position="1132"/>
    </location>
</feature>
<feature type="compositionally biased region" description="Basic residues" evidence="2">
    <location>
        <begin position="125"/>
        <end position="135"/>
    </location>
</feature>
<feature type="compositionally biased region" description="Acidic residues" evidence="2">
    <location>
        <begin position="88"/>
        <end position="113"/>
    </location>
</feature>
<feature type="compositionally biased region" description="Acidic residues" evidence="2">
    <location>
        <begin position="1142"/>
        <end position="1156"/>
    </location>
</feature>
<comment type="subunit">
    <text evidence="1">Component of the NuA4 histone acetyltransferase complex.</text>
</comment>
<dbReference type="SUPFAM" id="SSF54160">
    <property type="entry name" value="Chromo domain-like"/>
    <property type="match status" value="1"/>
</dbReference>
<feature type="region of interest" description="Disordered" evidence="2">
    <location>
        <begin position="219"/>
        <end position="238"/>
    </location>
</feature>
<feature type="compositionally biased region" description="Polar residues" evidence="2">
    <location>
        <begin position="569"/>
        <end position="580"/>
    </location>
</feature>
<evidence type="ECO:0000256" key="2">
    <source>
        <dbReference type="SAM" id="MobiDB-lite"/>
    </source>
</evidence>
<evidence type="ECO:0000313" key="3">
    <source>
        <dbReference type="EMBL" id="KZZ87162.1"/>
    </source>
</evidence>
<protein>
    <submittedName>
        <fullName evidence="3">Retrotransposon nucleocapsid protein</fullName>
    </submittedName>
</protein>
<accession>A0A162ICR2</accession>
<reference evidence="3 4" key="1">
    <citation type="journal article" date="2016" name="Genome Biol. Evol.">
        <title>Divergent and convergent evolution of fungal pathogenicity.</title>
        <authorList>
            <person name="Shang Y."/>
            <person name="Xiao G."/>
            <person name="Zheng P."/>
            <person name="Cen K."/>
            <person name="Zhan S."/>
            <person name="Wang C."/>
        </authorList>
    </citation>
    <scope>NUCLEOTIDE SEQUENCE [LARGE SCALE GENOMIC DNA]</scope>
    <source>
        <strain evidence="3 4">ARSEF 7405</strain>
    </source>
</reference>
<sequence>MSNPTSPVCANDATKILTPRESGSASRPSSPAADPAKSPERAATADPQPPASAPVNDNEQVDNPAVLSSAADEAHSTDLPANPANTNDDVDAAENEDIEMISDDDNSDNDNEEAAPPSDDEKTHTNKIRTPRKSKFSAADTPASTRQLRARRNQKPEPPKRGEEGYYSDTELRREMDLDRIINAAERRTGESQPTSSAAPARTFAFRPNKDRQLTFVETSSASQISTPRESEFAPGPVEDLMNGLPPHLREKMVIPERIPSLQELGLEDEDLNDPFRFGEDGNADNTADVARAVLACQSPEVFALITDFWKNKTQQVRETLDYYDLITVVSTKDTVRRKTLPAKTAKVLINTLKDRIPKHNAQTANQIKRQLLNASGDRPHLAIRVQVAFDHVHYAEWAKIKTLFTRCDMSLEKLWEMLLKAQWKRKTSKNKTTTGGHLRATDIRTVLGNFHEIDAVALPSDLQVAAKGFARDAEGLFYRPQQEQPVFTRGWSNEYFKRNQRGYSKSGLQGSQDFAAQRLLMPTDENASVETEEPNVSTGGSEPTTTTTPMTTTTGTTTKPATQPTSSQILTPRESGSQSPNPTNKNTTTATNDDDDDDDDNDDEEDEGEAPTGIAGNKRKIQEVTDWYDPEEDITLPRGCQCRSPEEVESCIGTIDKLWTDTEIHEVFRKLGEKGLFETLCQQHLLFLTINARLIPTISYSELMHRFRSISEARQNLAFFRRGRSAWFHDTGEPAEPNSPKKKRVKYTPLEFCDEKSVVPQVDREGWTMKQLRLMIMKKSFELSPAIWTSRPDHISFGRPFAYWNKEIETPAFGKAPLRHYVFLEAAFYRELLRRSYPNENQMKTKRHLIQCFYSIGQQLIRADPFLYWIYVAMNPKNFHVMWYPAAYYYDPDNDTGRRCVIFKNKKFDAMGAEPEGPPREWRHGSLTMPLRPVVFDEYGFSPKYKTKVGDFAEISGMMMFGRPPQGTQSKRYGFDQTVDFSWSPISKACLGASPFIDSHVREYLDTFLRSTPEAQGAMLNSWEDKALEVAQAAYLELFAQETKINGEDSVSTLLSRLLQEAKNKNIRVELPQLLAYHFRAGCFPEPEKLTATTFDNDTFLQPHQSGPVEDPNPEQSPSHPSITIEINNRPQQPPTLDEIMLSEEEDEGAEDNEEGEQHGEDPFFALYGFHPTTPGETLLPHFNDVRLNSSSHIASAERAARVLDFLQSHITWSQDRHAEAANAHRRPHPRYRIGDRVFIDTRHFRNDRTSKSLGFKRIGPCAITRIVDHKAYEVDIPPSLASAGVTNVFHPDKLSLAPTSTFPGQRQATPPPVMIYDNDGVHPEWEIDEIVDCRRTAAYGVQYRAKFIGDWPEWNARPPWQPWTDFVNAPQKILDFHARHPRAPPPPSHFT</sequence>
<dbReference type="VEuPathDB" id="FungiDB:AAP_05917"/>
<feature type="compositionally biased region" description="Basic and acidic residues" evidence="2">
    <location>
        <begin position="154"/>
        <end position="177"/>
    </location>
</feature>
<gene>
    <name evidence="3" type="ORF">AAP_05917</name>
</gene>
<feature type="compositionally biased region" description="Low complexity" evidence="2">
    <location>
        <begin position="22"/>
        <end position="36"/>
    </location>
</feature>
<dbReference type="InterPro" id="IPR016197">
    <property type="entry name" value="Chromo-like_dom_sf"/>
</dbReference>
<evidence type="ECO:0000313" key="4">
    <source>
        <dbReference type="Proteomes" id="UP000242877"/>
    </source>
</evidence>
<feature type="region of interest" description="Disordered" evidence="2">
    <location>
        <begin position="526"/>
        <end position="627"/>
    </location>
</feature>
<dbReference type="Proteomes" id="UP000242877">
    <property type="component" value="Unassembled WGS sequence"/>
</dbReference>
<feature type="region of interest" description="Disordered" evidence="2">
    <location>
        <begin position="1099"/>
        <end position="1168"/>
    </location>
</feature>
<feature type="compositionally biased region" description="Low complexity" evidence="2">
    <location>
        <begin position="581"/>
        <end position="592"/>
    </location>
</feature>
<name>A0A162ICR2_9EURO</name>
<comment type="caution">
    <text evidence="3">The sequence shown here is derived from an EMBL/GenBank/DDBJ whole genome shotgun (WGS) entry which is preliminary data.</text>
</comment>
<dbReference type="OrthoDB" id="10608173at2759"/>
<feature type="compositionally biased region" description="Low complexity" evidence="2">
    <location>
        <begin position="538"/>
        <end position="568"/>
    </location>
</feature>
<feature type="region of interest" description="Disordered" evidence="2">
    <location>
        <begin position="1"/>
        <end position="177"/>
    </location>
</feature>
<feature type="compositionally biased region" description="Polar residues" evidence="2">
    <location>
        <begin position="219"/>
        <end position="228"/>
    </location>
</feature>
<proteinExistence type="predicted"/>
<dbReference type="EMBL" id="AZGZ01000038">
    <property type="protein sequence ID" value="KZZ87162.1"/>
    <property type="molecule type" value="Genomic_DNA"/>
</dbReference>